<dbReference type="EMBL" id="JAKKPZ010000235">
    <property type="protein sequence ID" value="KAI1698097.1"/>
    <property type="molecule type" value="Genomic_DNA"/>
</dbReference>
<organism evidence="11 12">
    <name type="scientific">Ditylenchus destructor</name>
    <dbReference type="NCBI Taxonomy" id="166010"/>
    <lineage>
        <taxon>Eukaryota</taxon>
        <taxon>Metazoa</taxon>
        <taxon>Ecdysozoa</taxon>
        <taxon>Nematoda</taxon>
        <taxon>Chromadorea</taxon>
        <taxon>Rhabditida</taxon>
        <taxon>Tylenchina</taxon>
        <taxon>Tylenchomorpha</taxon>
        <taxon>Sphaerularioidea</taxon>
        <taxon>Anguinidae</taxon>
        <taxon>Anguininae</taxon>
        <taxon>Ditylenchus</taxon>
    </lineage>
</organism>
<feature type="region of interest" description="Disordered" evidence="9">
    <location>
        <begin position="36"/>
        <end position="55"/>
    </location>
</feature>
<feature type="compositionally biased region" description="Basic and acidic residues" evidence="9">
    <location>
        <begin position="380"/>
        <end position="413"/>
    </location>
</feature>
<protein>
    <recommendedName>
        <fullName evidence="3 8">Pre-mRNA-splicing factor SLU7</fullName>
    </recommendedName>
</protein>
<gene>
    <name evidence="11" type="ORF">DdX_18108</name>
</gene>
<evidence type="ECO:0000256" key="9">
    <source>
        <dbReference type="SAM" id="MobiDB-lite"/>
    </source>
</evidence>
<dbReference type="GO" id="GO:0000398">
    <property type="term" value="P:mRNA splicing, via spliceosome"/>
    <property type="evidence" value="ECO:0007669"/>
    <property type="project" value="UniProtKB-UniRule"/>
</dbReference>
<dbReference type="Pfam" id="PF11708">
    <property type="entry name" value="Slu7"/>
    <property type="match status" value="1"/>
</dbReference>
<dbReference type="GO" id="GO:0030628">
    <property type="term" value="F:pre-mRNA 3'-splice site binding"/>
    <property type="evidence" value="ECO:0007669"/>
    <property type="project" value="UniProtKB-UniRule"/>
</dbReference>
<feature type="region of interest" description="Disordered" evidence="9">
    <location>
        <begin position="293"/>
        <end position="428"/>
    </location>
</feature>
<comment type="subcellular location">
    <subcellularLocation>
        <location evidence="1 8">Nucleus</location>
    </subcellularLocation>
</comment>
<keyword evidence="12" id="KW-1185">Reference proteome</keyword>
<comment type="similarity">
    <text evidence="2 8">Belongs to the SLU7 family.</text>
</comment>
<evidence type="ECO:0000256" key="3">
    <source>
        <dbReference type="ARBA" id="ARBA00021377"/>
    </source>
</evidence>
<comment type="subunit">
    <text evidence="8">Associated with the spliceosome.</text>
</comment>
<evidence type="ECO:0000256" key="8">
    <source>
        <dbReference type="RuleBase" id="RU367071"/>
    </source>
</evidence>
<evidence type="ECO:0000256" key="1">
    <source>
        <dbReference type="ARBA" id="ARBA00004123"/>
    </source>
</evidence>
<feature type="compositionally biased region" description="Basic and acidic residues" evidence="9">
    <location>
        <begin position="350"/>
        <end position="367"/>
    </location>
</feature>
<feature type="compositionally biased region" description="Basic and acidic residues" evidence="9">
    <location>
        <begin position="293"/>
        <end position="303"/>
    </location>
</feature>
<evidence type="ECO:0000313" key="12">
    <source>
        <dbReference type="Proteomes" id="UP001201812"/>
    </source>
</evidence>
<evidence type="ECO:0000256" key="5">
    <source>
        <dbReference type="ARBA" id="ARBA00022728"/>
    </source>
</evidence>
<dbReference type="AlphaFoldDB" id="A0AAD4MKI5"/>
<evidence type="ECO:0000256" key="2">
    <source>
        <dbReference type="ARBA" id="ARBA00007203"/>
    </source>
</evidence>
<sequence>MGYDAKRDRWGGYDSSAYKQVHEEYERMEETRKLIKSQNMKDGIPEEEAEGAEVVPEEKLDVDDDRYADDMGVCQAVDMDSRTRITVRNLRIREDTAKYLYNLNDNSAHYDPKSRSMRENPFQNMPGTEQQAAKFAGENFIRYTGEVVKANEAQVFAWSARCQGVDVHALAEPTKLEALKREYEKEKNSMTGGIKKDLVDKYGGEEYLKNAPPKELLLAQTEAYVEYNRTGKVVKGQERAAVKSRYDEDVLINNHTAVWGSYWRDDKWGYACCHEFVKNSYCLGEEGIKRRRQEDLMMPREMKPAISEQRPMPAGPKPTKVETIQPTKVEETEEASGDEEEKGSSVESDIDAKKSGIETRMKSEKKREARRNKRRRQKERRKDKPKSERLKKAIRKVKQEAKEGKKMIEEGDRKRKYHSNVEVTQPTEAEKEAYNLTRIHSSDPMAAYIGQKASKKSKKQ</sequence>
<dbReference type="InterPro" id="IPR021715">
    <property type="entry name" value="Slu7_dom"/>
</dbReference>
<dbReference type="InterPro" id="IPR039974">
    <property type="entry name" value="Splicing_factor_SLU7"/>
</dbReference>
<dbReference type="Proteomes" id="UP001201812">
    <property type="component" value="Unassembled WGS sequence"/>
</dbReference>
<keyword evidence="7 8" id="KW-0539">Nucleus</keyword>
<evidence type="ECO:0000313" key="11">
    <source>
        <dbReference type="EMBL" id="KAI1698097.1"/>
    </source>
</evidence>
<keyword evidence="5 8" id="KW-0747">Spliceosome</keyword>
<keyword evidence="4 8" id="KW-0507">mRNA processing</keyword>
<feature type="compositionally biased region" description="Basic residues" evidence="9">
    <location>
        <begin position="368"/>
        <end position="379"/>
    </location>
</feature>
<comment type="function">
    <text evidence="8">Involved in pre-mRNA splicing.</text>
</comment>
<name>A0AAD4MKI5_9BILA</name>
<keyword evidence="6 8" id="KW-0508">mRNA splicing</keyword>
<comment type="caution">
    <text evidence="11">The sequence shown here is derived from an EMBL/GenBank/DDBJ whole genome shotgun (WGS) entry which is preliminary data.</text>
</comment>
<feature type="domain" description="Pre-mRNA-splicing factor SLU7" evidence="10">
    <location>
        <begin position="1"/>
        <end position="261"/>
    </location>
</feature>
<evidence type="ECO:0000256" key="7">
    <source>
        <dbReference type="ARBA" id="ARBA00023242"/>
    </source>
</evidence>
<accession>A0AAD4MKI5</accession>
<proteinExistence type="inferred from homology"/>
<feature type="compositionally biased region" description="Acidic residues" evidence="9">
    <location>
        <begin position="331"/>
        <end position="341"/>
    </location>
</feature>
<dbReference type="PANTHER" id="PTHR12942:SF2">
    <property type="entry name" value="PRE-MRNA-SPLICING FACTOR SLU7"/>
    <property type="match status" value="1"/>
</dbReference>
<dbReference type="GO" id="GO:0005681">
    <property type="term" value="C:spliceosomal complex"/>
    <property type="evidence" value="ECO:0007669"/>
    <property type="project" value="UniProtKB-UniRule"/>
</dbReference>
<reference evidence="11" key="1">
    <citation type="submission" date="2022-01" db="EMBL/GenBank/DDBJ databases">
        <title>Genome Sequence Resource for Two Populations of Ditylenchus destructor, the Migratory Endoparasitic Phytonematode.</title>
        <authorList>
            <person name="Zhang H."/>
            <person name="Lin R."/>
            <person name="Xie B."/>
        </authorList>
    </citation>
    <scope>NUCLEOTIDE SEQUENCE</scope>
    <source>
        <strain evidence="11">BazhouSP</strain>
    </source>
</reference>
<evidence type="ECO:0000256" key="4">
    <source>
        <dbReference type="ARBA" id="ARBA00022664"/>
    </source>
</evidence>
<evidence type="ECO:0000256" key="6">
    <source>
        <dbReference type="ARBA" id="ARBA00023187"/>
    </source>
</evidence>
<evidence type="ECO:0000259" key="10">
    <source>
        <dbReference type="Pfam" id="PF11708"/>
    </source>
</evidence>
<dbReference type="PANTHER" id="PTHR12942">
    <property type="entry name" value="STEP II SPLICING FACTOR SLU7"/>
    <property type="match status" value="1"/>
</dbReference>